<dbReference type="Gene3D" id="3.20.20.80">
    <property type="entry name" value="Glycosidases"/>
    <property type="match status" value="1"/>
</dbReference>
<dbReference type="PANTHER" id="PTHR10357">
    <property type="entry name" value="ALPHA-AMYLASE FAMILY MEMBER"/>
    <property type="match status" value="1"/>
</dbReference>
<dbReference type="AlphaFoldDB" id="A0A0D6A2X7"/>
<dbReference type="InterPro" id="IPR006047">
    <property type="entry name" value="GH13_cat_dom"/>
</dbReference>
<organism evidence="5 6">
    <name type="scientific">Lactobacillus acetotolerans</name>
    <dbReference type="NCBI Taxonomy" id="1600"/>
    <lineage>
        <taxon>Bacteria</taxon>
        <taxon>Bacillati</taxon>
        <taxon>Bacillota</taxon>
        <taxon>Bacilli</taxon>
        <taxon>Lactobacillales</taxon>
        <taxon>Lactobacillaceae</taxon>
        <taxon>Lactobacillus</taxon>
    </lineage>
</organism>
<dbReference type="EMBL" id="AP014808">
    <property type="protein sequence ID" value="BAQ57163.1"/>
    <property type="molecule type" value="Genomic_DNA"/>
</dbReference>
<sequence>MIKNKKWWQKEVFYQIYPASFKDSNNDGIGDIQGIISKLGYLKNLGVNVLWLSPIYQSPMVDNGYDISDYFKINPIFGNMRDFDELLKKVHQLGMKLIMDLVVNHTSDQHPWFKKALKDPSSKYRNYYIFKKGDGDNPPNNWRSNFGYGSAWERVGASNDYYLHVFSKQQPDLNWENPELRNEIYKMINWWLDKGVDGFRVDAITFIKKDQDFKSLPADGPDGLVQVKKKTENRPGIEKFLREMRDRCFKGRKIVTVGETSGLKYSDFPTYIGDHGVFSMAFDFHYADIDVESGSEWYKRTDWKPKDLRKLIDASQESIEQTPGGWSANFLENHDQPRSVSKYICSLSYRNNGIGAKALAIMYFFLRGCPFIFQGQELGLQNFEREDISEFNDVSSISNYEQMLKLGISPKQALHYINLRSRDNGRTPFPWNNDVNNGFNNGTKPWLKLNENVGNSTAKDELQDKQSVLNFYRRLISLRNNPDYSDGLIYGDYKEISDLPDKVVGYQRGKDYEVLVNMSEERQRLPCAKVKILVSNYSEQHEVDQNLELKAYEAVLIKKVEE</sequence>
<dbReference type="InterPro" id="IPR013780">
    <property type="entry name" value="Glyco_hydro_b"/>
</dbReference>
<evidence type="ECO:0000313" key="5">
    <source>
        <dbReference type="EMBL" id="BAQ57163.1"/>
    </source>
</evidence>
<evidence type="ECO:0000259" key="4">
    <source>
        <dbReference type="SMART" id="SM00642"/>
    </source>
</evidence>
<dbReference type="PANTHER" id="PTHR10357:SF179">
    <property type="entry name" value="NEUTRAL AND BASIC AMINO ACID TRANSPORT PROTEIN RBAT"/>
    <property type="match status" value="1"/>
</dbReference>
<dbReference type="GO" id="GO:0009313">
    <property type="term" value="P:oligosaccharide catabolic process"/>
    <property type="evidence" value="ECO:0007669"/>
    <property type="project" value="TreeGrafter"/>
</dbReference>
<dbReference type="Gene3D" id="2.60.40.1180">
    <property type="entry name" value="Golgi alpha-mannosidase II"/>
    <property type="match status" value="1"/>
</dbReference>
<keyword evidence="3" id="KW-0326">Glycosidase</keyword>
<dbReference type="InterPro" id="IPR017853">
    <property type="entry name" value="GH"/>
</dbReference>
<evidence type="ECO:0000256" key="1">
    <source>
        <dbReference type="ARBA" id="ARBA00008061"/>
    </source>
</evidence>
<reference evidence="5 6" key="1">
    <citation type="submission" date="2015-03" db="EMBL/GenBank/DDBJ databases">
        <title>Complete genome sequence of Lactobacillus acetotolerans NBRC 13120.</title>
        <authorList>
            <person name="Toh H."/>
            <person name="Morita H."/>
            <person name="Fujita N."/>
        </authorList>
    </citation>
    <scope>NUCLEOTIDE SEQUENCE [LARGE SCALE GENOMIC DNA]</scope>
    <source>
        <strain evidence="5 6">NBRC 13120</strain>
    </source>
</reference>
<dbReference type="Pfam" id="PF00128">
    <property type="entry name" value="Alpha-amylase"/>
    <property type="match status" value="1"/>
</dbReference>
<dbReference type="GO" id="GO:0004556">
    <property type="term" value="F:alpha-amylase activity"/>
    <property type="evidence" value="ECO:0007669"/>
    <property type="project" value="TreeGrafter"/>
</dbReference>
<dbReference type="Gene3D" id="3.90.400.10">
    <property type="entry name" value="Oligo-1,6-glucosidase, Domain 2"/>
    <property type="match status" value="1"/>
</dbReference>
<dbReference type="FunFam" id="3.90.400.10:FF:000002">
    <property type="entry name" value="Sucrose isomerase"/>
    <property type="match status" value="1"/>
</dbReference>
<evidence type="ECO:0000313" key="6">
    <source>
        <dbReference type="Proteomes" id="UP000035709"/>
    </source>
</evidence>
<comment type="similarity">
    <text evidence="1">Belongs to the glycosyl hydrolase 13 family.</text>
</comment>
<evidence type="ECO:0000256" key="3">
    <source>
        <dbReference type="ARBA" id="ARBA00023295"/>
    </source>
</evidence>
<feature type="domain" description="Glycosyl hydrolase family 13 catalytic" evidence="4">
    <location>
        <begin position="15"/>
        <end position="426"/>
    </location>
</feature>
<keyword evidence="2" id="KW-0378">Hydrolase</keyword>
<dbReference type="SMART" id="SM00642">
    <property type="entry name" value="Aamy"/>
    <property type="match status" value="1"/>
</dbReference>
<dbReference type="SUPFAM" id="SSF51445">
    <property type="entry name" value="(Trans)glycosidases"/>
    <property type="match status" value="1"/>
</dbReference>
<dbReference type="STRING" id="1600.LBAT_0774"/>
<dbReference type="CDD" id="cd11333">
    <property type="entry name" value="AmyAc_SI_OligoGlu_DGase"/>
    <property type="match status" value="1"/>
</dbReference>
<dbReference type="RefSeq" id="WP_060459403.1">
    <property type="nucleotide sequence ID" value="NZ_AP014808.1"/>
</dbReference>
<dbReference type="KEGG" id="lae:LBAT_0774"/>
<gene>
    <name evidence="5" type="ORF">LBAT_0774</name>
</gene>
<accession>A0A0D6A2X7</accession>
<dbReference type="InterPro" id="IPR045857">
    <property type="entry name" value="O16G_dom_2"/>
</dbReference>
<proteinExistence type="inferred from homology"/>
<name>A0A0D6A2X7_9LACO</name>
<evidence type="ECO:0000256" key="2">
    <source>
        <dbReference type="ARBA" id="ARBA00022801"/>
    </source>
</evidence>
<protein>
    <submittedName>
        <fullName evidence="5">Alpha-glucosidase</fullName>
    </submittedName>
</protein>
<dbReference type="Proteomes" id="UP000035709">
    <property type="component" value="Chromosome"/>
</dbReference>
<dbReference type="FunFam" id="3.20.20.80:FF:000064">
    <property type="entry name" value="Oligo-1,6-glucosidase"/>
    <property type="match status" value="2"/>
</dbReference>
<dbReference type="PATRIC" id="fig|1600.4.peg.793"/>
<keyword evidence="6" id="KW-1185">Reference proteome</keyword>